<name>C0E2U6_9CORY</name>
<evidence type="ECO:0000313" key="2">
    <source>
        <dbReference type="Proteomes" id="UP000006247"/>
    </source>
</evidence>
<dbReference type="HOGENOM" id="CLU_3288174_0_0_11"/>
<evidence type="ECO:0000313" key="1">
    <source>
        <dbReference type="EMBL" id="EEG27231.1"/>
    </source>
</evidence>
<proteinExistence type="predicted"/>
<dbReference type="AlphaFoldDB" id="C0E2U6"/>
<protein>
    <submittedName>
        <fullName evidence="1">Uncharacterized protein</fullName>
    </submittedName>
</protein>
<organism evidence="1 2">
    <name type="scientific">Corynebacterium matruchotii ATCC 33806</name>
    <dbReference type="NCBI Taxonomy" id="566549"/>
    <lineage>
        <taxon>Bacteria</taxon>
        <taxon>Bacillati</taxon>
        <taxon>Actinomycetota</taxon>
        <taxon>Actinomycetes</taxon>
        <taxon>Mycobacteriales</taxon>
        <taxon>Corynebacteriaceae</taxon>
        <taxon>Corynebacterium</taxon>
    </lineage>
</organism>
<gene>
    <name evidence="1" type="ORF">CORMATOL_01308</name>
</gene>
<reference evidence="1 2" key="1">
    <citation type="submission" date="2009-01" db="EMBL/GenBank/DDBJ databases">
        <authorList>
            <person name="Fulton L."/>
            <person name="Clifton S."/>
            <person name="Chinwalla A.T."/>
            <person name="Mitreva M."/>
            <person name="Sodergren E."/>
            <person name="Weinstock G."/>
            <person name="Clifton S."/>
            <person name="Dooling D.J."/>
            <person name="Fulton B."/>
            <person name="Minx P."/>
            <person name="Pepin K.H."/>
            <person name="Johnson M."/>
            <person name="Bhonagiri V."/>
            <person name="Nash W.E."/>
            <person name="Mardis E.R."/>
            <person name="Wilson R.K."/>
        </authorList>
    </citation>
    <scope>NUCLEOTIDE SEQUENCE [LARGE SCALE GENOMIC DNA]</scope>
    <source>
        <strain evidence="1 2">ATCC 33806</strain>
    </source>
</reference>
<dbReference type="Proteomes" id="UP000006247">
    <property type="component" value="Unassembled WGS sequence"/>
</dbReference>
<comment type="caution">
    <text evidence="1">The sequence shown here is derived from an EMBL/GenBank/DDBJ whole genome shotgun (WGS) entry which is preliminary data.</text>
</comment>
<dbReference type="EMBL" id="ACEB01000020">
    <property type="protein sequence ID" value="EEG27231.1"/>
    <property type="molecule type" value="Genomic_DNA"/>
</dbReference>
<accession>C0E2U6</accession>
<sequence>MHYTPPRLLMRHGRGMNTIAFKTGLLVGRLIMDYQMNCGD</sequence>